<comment type="caution">
    <text evidence="6">The sequence shown here is derived from an EMBL/GenBank/DDBJ whole genome shotgun (WGS) entry which is preliminary data.</text>
</comment>
<accession>A0A7X0W033</accession>
<dbReference type="SUPFAM" id="SSF46785">
    <property type="entry name" value="Winged helix' DNA-binding domain"/>
    <property type="match status" value="1"/>
</dbReference>
<dbReference type="CDD" id="cd06267">
    <property type="entry name" value="PBP1_LacI_sugar_binding-like"/>
    <property type="match status" value="1"/>
</dbReference>
<dbReference type="PANTHER" id="PTHR30146:SF148">
    <property type="entry name" value="HTH-TYPE TRANSCRIPTIONAL REPRESSOR PURR-RELATED"/>
    <property type="match status" value="1"/>
</dbReference>
<dbReference type="EMBL" id="JACJVO010000035">
    <property type="protein sequence ID" value="MBB6734633.1"/>
    <property type="molecule type" value="Genomic_DNA"/>
</dbReference>
<name>A0A7X0W033_9BACL</name>
<evidence type="ECO:0000313" key="6">
    <source>
        <dbReference type="EMBL" id="MBB6734633.1"/>
    </source>
</evidence>
<evidence type="ECO:0000313" key="7">
    <source>
        <dbReference type="Proteomes" id="UP000564644"/>
    </source>
</evidence>
<dbReference type="InterPro" id="IPR000524">
    <property type="entry name" value="Tscrpt_reg_HTH_GntR"/>
</dbReference>
<keyword evidence="1" id="KW-0678">Repressor</keyword>
<protein>
    <submittedName>
        <fullName evidence="6">GntR family transcriptional regulator</fullName>
    </submittedName>
</protein>
<evidence type="ECO:0000256" key="4">
    <source>
        <dbReference type="ARBA" id="ARBA00023163"/>
    </source>
</evidence>
<keyword evidence="3" id="KW-0238">DNA-binding</keyword>
<sequence>MNKKEPASPKYQLVKDYVLSQIENNEISQDDRIPSESEFAKMLDVSSITVRKALTDLVNDGVIYRIRGKGSFVANPNAAAVKTSSNLVAFILSGFEINDSSYLRIMKGVQSFLGRNDCKLMIEFVENNFEQERELVRQLIPSEIRGLLVYSSDPDAAKGYLDELRRKSIPVVMLDRFPTGYPVNSVACNNHDGAYEAVEYLIAQGHRRIGFAAYDFHLGPEVERYNGYRSAMANASLPVDEDRLYLEKDLDYRKLASRIRNGELTALFCANDKRALEALDRLTSEGIRIPEQLSLFGFDDFEGSKFAKVSLSTVRQHFDTLGYEAAKLLFEIRDNSHGYKKILLPTDLVIRDTVAPPSQA</sequence>
<dbReference type="GO" id="GO:0000976">
    <property type="term" value="F:transcription cis-regulatory region binding"/>
    <property type="evidence" value="ECO:0007669"/>
    <property type="project" value="TreeGrafter"/>
</dbReference>
<dbReference type="Proteomes" id="UP000564644">
    <property type="component" value="Unassembled WGS sequence"/>
</dbReference>
<dbReference type="Pfam" id="PF13377">
    <property type="entry name" value="Peripla_BP_3"/>
    <property type="match status" value="1"/>
</dbReference>
<evidence type="ECO:0000256" key="3">
    <source>
        <dbReference type="ARBA" id="ARBA00023125"/>
    </source>
</evidence>
<keyword evidence="2" id="KW-0805">Transcription regulation</keyword>
<dbReference type="InterPro" id="IPR046335">
    <property type="entry name" value="LacI/GalR-like_sensor"/>
</dbReference>
<dbReference type="InterPro" id="IPR028082">
    <property type="entry name" value="Peripla_BP_I"/>
</dbReference>
<keyword evidence="4" id="KW-0804">Transcription</keyword>
<keyword evidence="7" id="KW-1185">Reference proteome</keyword>
<dbReference type="InterPro" id="IPR036388">
    <property type="entry name" value="WH-like_DNA-bd_sf"/>
</dbReference>
<proteinExistence type="predicted"/>
<dbReference type="Gene3D" id="1.10.10.10">
    <property type="entry name" value="Winged helix-like DNA-binding domain superfamily/Winged helix DNA-binding domain"/>
    <property type="match status" value="1"/>
</dbReference>
<evidence type="ECO:0000256" key="1">
    <source>
        <dbReference type="ARBA" id="ARBA00022491"/>
    </source>
</evidence>
<dbReference type="SUPFAM" id="SSF53822">
    <property type="entry name" value="Periplasmic binding protein-like I"/>
    <property type="match status" value="1"/>
</dbReference>
<dbReference type="Gene3D" id="3.40.50.2300">
    <property type="match status" value="2"/>
</dbReference>
<evidence type="ECO:0000256" key="2">
    <source>
        <dbReference type="ARBA" id="ARBA00023015"/>
    </source>
</evidence>
<dbReference type="Pfam" id="PF00392">
    <property type="entry name" value="GntR"/>
    <property type="match status" value="1"/>
</dbReference>
<dbReference type="RefSeq" id="WP_185132297.1">
    <property type="nucleotide sequence ID" value="NZ_JACJVO010000035.1"/>
</dbReference>
<dbReference type="PANTHER" id="PTHR30146">
    <property type="entry name" value="LACI-RELATED TRANSCRIPTIONAL REPRESSOR"/>
    <property type="match status" value="1"/>
</dbReference>
<dbReference type="PROSITE" id="PS50949">
    <property type="entry name" value="HTH_GNTR"/>
    <property type="match status" value="1"/>
</dbReference>
<gene>
    <name evidence="6" type="ORF">H7C18_27270</name>
</gene>
<dbReference type="CDD" id="cd07377">
    <property type="entry name" value="WHTH_GntR"/>
    <property type="match status" value="1"/>
</dbReference>
<evidence type="ECO:0000259" key="5">
    <source>
        <dbReference type="PROSITE" id="PS50949"/>
    </source>
</evidence>
<organism evidence="6 7">
    <name type="scientific">Cohnella zeiphila</name>
    <dbReference type="NCBI Taxonomy" id="2761120"/>
    <lineage>
        <taxon>Bacteria</taxon>
        <taxon>Bacillati</taxon>
        <taxon>Bacillota</taxon>
        <taxon>Bacilli</taxon>
        <taxon>Bacillales</taxon>
        <taxon>Paenibacillaceae</taxon>
        <taxon>Cohnella</taxon>
    </lineage>
</organism>
<reference evidence="6 7" key="1">
    <citation type="submission" date="2020-08" db="EMBL/GenBank/DDBJ databases">
        <title>Cohnella phylogeny.</title>
        <authorList>
            <person name="Dunlap C."/>
        </authorList>
    </citation>
    <scope>NUCLEOTIDE SEQUENCE [LARGE SCALE GENOMIC DNA]</scope>
    <source>
        <strain evidence="6 7">CBP 2801</strain>
    </source>
</reference>
<feature type="domain" description="HTH gntR-type" evidence="5">
    <location>
        <begin position="8"/>
        <end position="76"/>
    </location>
</feature>
<dbReference type="AlphaFoldDB" id="A0A7X0W033"/>
<dbReference type="InterPro" id="IPR036390">
    <property type="entry name" value="WH_DNA-bd_sf"/>
</dbReference>
<dbReference type="PRINTS" id="PR00035">
    <property type="entry name" value="HTHGNTR"/>
</dbReference>
<dbReference type="GO" id="GO:0003700">
    <property type="term" value="F:DNA-binding transcription factor activity"/>
    <property type="evidence" value="ECO:0007669"/>
    <property type="project" value="InterPro"/>
</dbReference>
<dbReference type="SMART" id="SM00345">
    <property type="entry name" value="HTH_GNTR"/>
    <property type="match status" value="1"/>
</dbReference>